<name>A0A6L7GML4_9ACTN</name>
<dbReference type="AlphaFoldDB" id="A0A6L7GML4"/>
<protein>
    <submittedName>
        <fullName evidence="2">DUF2567 domain-containing protein</fullName>
    </submittedName>
</protein>
<proteinExistence type="predicted"/>
<keyword evidence="1" id="KW-0812">Transmembrane</keyword>
<accession>A0A6L7GML4</accession>
<keyword evidence="1" id="KW-1133">Transmembrane helix</keyword>
<feature type="transmembrane region" description="Helical" evidence="1">
    <location>
        <begin position="167"/>
        <end position="187"/>
    </location>
</feature>
<gene>
    <name evidence="2" type="ORF">GIY30_07350</name>
</gene>
<dbReference type="Proteomes" id="UP000475545">
    <property type="component" value="Unassembled WGS sequence"/>
</dbReference>
<organism evidence="2 3">
    <name type="scientific">Gordonia mangrovi</name>
    <dbReference type="NCBI Taxonomy" id="2665643"/>
    <lineage>
        <taxon>Bacteria</taxon>
        <taxon>Bacillati</taxon>
        <taxon>Actinomycetota</taxon>
        <taxon>Actinomycetes</taxon>
        <taxon>Mycobacteriales</taxon>
        <taxon>Gordoniaceae</taxon>
        <taxon>Gordonia</taxon>
    </lineage>
</organism>
<dbReference type="InterPro" id="IPR021213">
    <property type="entry name" value="DUF2567"/>
</dbReference>
<reference evidence="2 3" key="1">
    <citation type="submission" date="2019-11" db="EMBL/GenBank/DDBJ databases">
        <title>Gordonia sp. nov., a novel actinobacterium isolated from mangrove soil in Hainan.</title>
        <authorList>
            <person name="Huang X."/>
            <person name="Xie Y."/>
            <person name="Chu X."/>
            <person name="Xiao K."/>
        </authorList>
    </citation>
    <scope>NUCLEOTIDE SEQUENCE [LARGE SCALE GENOMIC DNA]</scope>
    <source>
        <strain evidence="2 3">HNM0687</strain>
    </source>
</reference>
<keyword evidence="1" id="KW-0472">Membrane</keyword>
<dbReference type="RefSeq" id="WP_160901203.1">
    <property type="nucleotide sequence ID" value="NZ_CP102850.1"/>
</dbReference>
<sequence>MTEPAPVVSDDLPAGSIGPRAVKRSVSGLIAVAVAVVLLGIVLGAVWAVVTPALRGRVVSAESAVVPATAFGSEFAAVGTFALLLFGYGVGSVVIGWTAARSWRGPTGFGVLAVATTVGSLVAAVVGIWVADWRFGDPRALPIGATFEVVPDLWLDGAVRGGVGGPWVLFACAPLSAALVYLGAALASRTADLGVGDLPTTIAPG</sequence>
<comment type="caution">
    <text evidence="2">The sequence shown here is derived from an EMBL/GenBank/DDBJ whole genome shotgun (WGS) entry which is preliminary data.</text>
</comment>
<evidence type="ECO:0000313" key="2">
    <source>
        <dbReference type="EMBL" id="MXP21169.1"/>
    </source>
</evidence>
<feature type="transmembrane region" description="Helical" evidence="1">
    <location>
        <begin position="75"/>
        <end position="97"/>
    </location>
</feature>
<dbReference type="EMBL" id="WMBR01000001">
    <property type="protein sequence ID" value="MXP21169.1"/>
    <property type="molecule type" value="Genomic_DNA"/>
</dbReference>
<keyword evidence="3" id="KW-1185">Reference proteome</keyword>
<evidence type="ECO:0000313" key="3">
    <source>
        <dbReference type="Proteomes" id="UP000475545"/>
    </source>
</evidence>
<feature type="transmembrane region" description="Helical" evidence="1">
    <location>
        <begin position="109"/>
        <end position="131"/>
    </location>
</feature>
<dbReference type="Pfam" id="PF10821">
    <property type="entry name" value="DUF2567"/>
    <property type="match status" value="1"/>
</dbReference>
<feature type="transmembrane region" description="Helical" evidence="1">
    <location>
        <begin position="29"/>
        <end position="50"/>
    </location>
</feature>
<evidence type="ECO:0000256" key="1">
    <source>
        <dbReference type="SAM" id="Phobius"/>
    </source>
</evidence>